<evidence type="ECO:0000256" key="8">
    <source>
        <dbReference type="ARBA" id="ARBA00023136"/>
    </source>
</evidence>
<evidence type="ECO:0000256" key="11">
    <source>
        <dbReference type="RuleBase" id="RU004181"/>
    </source>
</evidence>
<keyword evidence="6 9" id="KW-0378">Hydrolase</keyword>
<proteinExistence type="inferred from homology"/>
<dbReference type="NCBIfam" id="TIGR00077">
    <property type="entry name" value="lspA"/>
    <property type="match status" value="1"/>
</dbReference>
<comment type="function">
    <text evidence="9 10">This protein specifically catalyzes the removal of signal peptides from prolipoproteins.</text>
</comment>
<reference evidence="12 13" key="1">
    <citation type="submission" date="2016-10" db="EMBL/GenBank/DDBJ databases">
        <authorList>
            <person name="de Groot N.N."/>
        </authorList>
    </citation>
    <scope>NUCLEOTIDE SEQUENCE [LARGE SCALE GENOMIC DNA]</scope>
    <source>
        <strain evidence="12 13">DSM 20581</strain>
    </source>
</reference>
<dbReference type="GO" id="GO:0005886">
    <property type="term" value="C:plasma membrane"/>
    <property type="evidence" value="ECO:0007669"/>
    <property type="project" value="UniProtKB-SubCell"/>
</dbReference>
<evidence type="ECO:0000256" key="10">
    <source>
        <dbReference type="RuleBase" id="RU000594"/>
    </source>
</evidence>
<dbReference type="EC" id="3.4.23.36" evidence="9"/>
<keyword evidence="7 9" id="KW-1133">Transmembrane helix</keyword>
<dbReference type="HAMAP" id="MF_00161">
    <property type="entry name" value="LspA"/>
    <property type="match status" value="1"/>
</dbReference>
<feature type="transmembrane region" description="Helical" evidence="9">
    <location>
        <begin position="85"/>
        <end position="102"/>
    </location>
</feature>
<feature type="active site" evidence="9">
    <location>
        <position position="128"/>
    </location>
</feature>
<dbReference type="PRINTS" id="PR00781">
    <property type="entry name" value="LIPOSIGPTASE"/>
</dbReference>
<comment type="subcellular location">
    <subcellularLocation>
        <location evidence="9">Cell membrane</location>
        <topology evidence="9">Multi-pass membrane protein</topology>
    </subcellularLocation>
</comment>
<comment type="caution">
    <text evidence="9">Lacks conserved residue(s) required for the propagation of feature annotation.</text>
</comment>
<evidence type="ECO:0000313" key="12">
    <source>
        <dbReference type="EMBL" id="SFQ21154.1"/>
    </source>
</evidence>
<evidence type="ECO:0000256" key="2">
    <source>
        <dbReference type="ARBA" id="ARBA00022475"/>
    </source>
</evidence>
<dbReference type="UniPathway" id="UPA00665"/>
<organism evidence="12 13">
    <name type="scientific">Desemzia incerta</name>
    <dbReference type="NCBI Taxonomy" id="82801"/>
    <lineage>
        <taxon>Bacteria</taxon>
        <taxon>Bacillati</taxon>
        <taxon>Bacillota</taxon>
        <taxon>Bacilli</taxon>
        <taxon>Lactobacillales</taxon>
        <taxon>Carnobacteriaceae</taxon>
        <taxon>Desemzia</taxon>
    </lineage>
</organism>
<keyword evidence="13" id="KW-1185">Reference proteome</keyword>
<evidence type="ECO:0000256" key="6">
    <source>
        <dbReference type="ARBA" id="ARBA00022801"/>
    </source>
</evidence>
<comment type="pathway">
    <text evidence="9">Protein modification; lipoprotein biosynthesis (signal peptide cleavage).</text>
</comment>
<dbReference type="GO" id="GO:0006508">
    <property type="term" value="P:proteolysis"/>
    <property type="evidence" value="ECO:0007669"/>
    <property type="project" value="UniProtKB-KW"/>
</dbReference>
<feature type="transmembrane region" description="Helical" evidence="9">
    <location>
        <begin position="59"/>
        <end position="76"/>
    </location>
</feature>
<keyword evidence="8 9" id="KW-0472">Membrane</keyword>
<comment type="similarity">
    <text evidence="1 9 11">Belongs to the peptidase A8 family.</text>
</comment>
<evidence type="ECO:0000256" key="4">
    <source>
        <dbReference type="ARBA" id="ARBA00022692"/>
    </source>
</evidence>
<dbReference type="EMBL" id="FOXW01000003">
    <property type="protein sequence ID" value="SFQ21154.1"/>
    <property type="molecule type" value="Genomic_DNA"/>
</dbReference>
<evidence type="ECO:0000313" key="13">
    <source>
        <dbReference type="Proteomes" id="UP000199136"/>
    </source>
</evidence>
<evidence type="ECO:0000256" key="1">
    <source>
        <dbReference type="ARBA" id="ARBA00006139"/>
    </source>
</evidence>
<dbReference type="AlphaFoldDB" id="A0A1I5WMY7"/>
<feature type="transmembrane region" description="Helical" evidence="9">
    <location>
        <begin position="122"/>
        <end position="144"/>
    </location>
</feature>
<evidence type="ECO:0000256" key="9">
    <source>
        <dbReference type="HAMAP-Rule" id="MF_00161"/>
    </source>
</evidence>
<dbReference type="PANTHER" id="PTHR33695">
    <property type="entry name" value="LIPOPROTEIN SIGNAL PEPTIDASE"/>
    <property type="match status" value="1"/>
</dbReference>
<sequence length="156" mass="17987">MYIYYILAVLMVGLDQWTKILTVDNIALYETIEFIPGVLSWTYIQNDGAAWSILEGQMWFFYIVTSVVLVVLVYNMQKYGKGDRLFSWALTFILAGTIGNFIDRLRLQYVVDMVKLEFINFPIFNLADSLLSVGVVLLVIYVFAGERKEKKKKQTG</sequence>
<keyword evidence="3 9" id="KW-0645">Protease</keyword>
<evidence type="ECO:0000256" key="7">
    <source>
        <dbReference type="ARBA" id="ARBA00022989"/>
    </source>
</evidence>
<dbReference type="RefSeq" id="WP_092480037.1">
    <property type="nucleotide sequence ID" value="NZ_FOXW01000003.1"/>
</dbReference>
<accession>A0A1I5WMY7</accession>
<name>A0A1I5WMY7_9LACT</name>
<dbReference type="PANTHER" id="PTHR33695:SF1">
    <property type="entry name" value="LIPOPROTEIN SIGNAL PEPTIDASE"/>
    <property type="match status" value="1"/>
</dbReference>
<evidence type="ECO:0000256" key="3">
    <source>
        <dbReference type="ARBA" id="ARBA00022670"/>
    </source>
</evidence>
<protein>
    <recommendedName>
        <fullName evidence="9">Lipoprotein signal peptidase</fullName>
        <ecNumber evidence="9">3.4.23.36</ecNumber>
    </recommendedName>
    <alternativeName>
        <fullName evidence="9">Prolipoprotein signal peptidase</fullName>
    </alternativeName>
    <alternativeName>
        <fullName evidence="9">Signal peptidase II</fullName>
        <shortName evidence="9">SPase II</shortName>
    </alternativeName>
</protein>
<dbReference type="OrthoDB" id="9810259at2"/>
<evidence type="ECO:0000256" key="5">
    <source>
        <dbReference type="ARBA" id="ARBA00022750"/>
    </source>
</evidence>
<feature type="active site" evidence="9">
    <location>
        <position position="112"/>
    </location>
</feature>
<gene>
    <name evidence="9" type="primary">lspA</name>
    <name evidence="12" type="ORF">SAMN04488506_0983</name>
</gene>
<keyword evidence="4 9" id="KW-0812">Transmembrane</keyword>
<dbReference type="GO" id="GO:0004190">
    <property type="term" value="F:aspartic-type endopeptidase activity"/>
    <property type="evidence" value="ECO:0007669"/>
    <property type="project" value="UniProtKB-UniRule"/>
</dbReference>
<keyword evidence="5 9" id="KW-0064">Aspartyl protease</keyword>
<dbReference type="InterPro" id="IPR001872">
    <property type="entry name" value="Peptidase_A8"/>
</dbReference>
<keyword evidence="2 9" id="KW-1003">Cell membrane</keyword>
<dbReference type="STRING" id="82801.SAMN04488506_0983"/>
<dbReference type="PROSITE" id="PS00855">
    <property type="entry name" value="SPASE_II"/>
    <property type="match status" value="1"/>
</dbReference>
<dbReference type="Proteomes" id="UP000199136">
    <property type="component" value="Unassembled WGS sequence"/>
</dbReference>
<dbReference type="Pfam" id="PF01252">
    <property type="entry name" value="Peptidase_A8"/>
    <property type="match status" value="1"/>
</dbReference>
<comment type="catalytic activity">
    <reaction evidence="9 10">
        <text>Release of signal peptides from bacterial membrane prolipoproteins. Hydrolyzes -Xaa-Yaa-Zaa-|-(S,diacylglyceryl)Cys-, in which Xaa is hydrophobic (preferably Leu), and Yaa (Ala or Ser) and Zaa (Gly or Ala) have small, neutral side chains.</text>
        <dbReference type="EC" id="3.4.23.36"/>
    </reaction>
</comment>